<dbReference type="GO" id="GO:0030246">
    <property type="term" value="F:carbohydrate binding"/>
    <property type="evidence" value="ECO:0007669"/>
    <property type="project" value="InterPro"/>
</dbReference>
<dbReference type="SMART" id="SM01038">
    <property type="entry name" value="Bgal_small_N"/>
    <property type="match status" value="1"/>
</dbReference>
<dbReference type="InterPro" id="IPR014718">
    <property type="entry name" value="GH-type_carb-bd"/>
</dbReference>
<evidence type="ECO:0000313" key="3">
    <source>
        <dbReference type="Proteomes" id="UP000015530"/>
    </source>
</evidence>
<comment type="caution">
    <text evidence="2">The sequence shown here is derived from an EMBL/GenBank/DDBJ whole genome shotgun (WGS) entry which is preliminary data.</text>
</comment>
<dbReference type="InterPro" id="IPR013783">
    <property type="entry name" value="Ig-like_fold"/>
</dbReference>
<evidence type="ECO:0000259" key="1">
    <source>
        <dbReference type="SMART" id="SM01038"/>
    </source>
</evidence>
<feature type="domain" description="Beta galactosidase small chain/" evidence="1">
    <location>
        <begin position="279"/>
        <end position="566"/>
    </location>
</feature>
<proteinExistence type="predicted"/>
<name>T0LBF7_COLGC</name>
<dbReference type="Pfam" id="PF02836">
    <property type="entry name" value="Glyco_hydro_2_C"/>
    <property type="match status" value="1"/>
</dbReference>
<dbReference type="SUPFAM" id="SSF51445">
    <property type="entry name" value="(Trans)glycosidases"/>
    <property type="match status" value="1"/>
</dbReference>
<dbReference type="STRING" id="1237896.T0LBF7"/>
<organism evidence="2 3">
    <name type="scientific">Colletotrichum gloeosporioides (strain Cg-14)</name>
    <name type="common">Anthracnose fungus</name>
    <name type="synonym">Glomerella cingulata</name>
    <dbReference type="NCBI Taxonomy" id="1237896"/>
    <lineage>
        <taxon>Eukaryota</taxon>
        <taxon>Fungi</taxon>
        <taxon>Dikarya</taxon>
        <taxon>Ascomycota</taxon>
        <taxon>Pezizomycotina</taxon>
        <taxon>Sordariomycetes</taxon>
        <taxon>Hypocreomycetidae</taxon>
        <taxon>Glomerellales</taxon>
        <taxon>Glomerellaceae</taxon>
        <taxon>Colletotrichum</taxon>
        <taxon>Colletotrichum gloeosporioides species complex</taxon>
    </lineage>
</organism>
<gene>
    <name evidence="2" type="ORF">CGLO_15472</name>
</gene>
<dbReference type="Gene3D" id="3.20.20.80">
    <property type="entry name" value="Glycosidases"/>
    <property type="match status" value="1"/>
</dbReference>
<dbReference type="Gene3D" id="2.60.40.10">
    <property type="entry name" value="Immunoglobulins"/>
    <property type="match status" value="1"/>
</dbReference>
<keyword evidence="2" id="KW-0378">Hydrolase</keyword>
<protein>
    <submittedName>
        <fullName evidence="2">Glycosyl hydrolase family 2</fullName>
    </submittedName>
</protein>
<dbReference type="InterPro" id="IPR006103">
    <property type="entry name" value="Glyco_hydro_2_cat"/>
</dbReference>
<dbReference type="InterPro" id="IPR032312">
    <property type="entry name" value="LacZ_4"/>
</dbReference>
<dbReference type="OMA" id="GYSARIC"/>
<dbReference type="HOGENOM" id="CLU_002346_4_0_1"/>
<dbReference type="Pfam" id="PF02929">
    <property type="entry name" value="Bgal_small_N"/>
    <property type="match status" value="1"/>
</dbReference>
<dbReference type="InterPro" id="IPR011013">
    <property type="entry name" value="Gal_mutarotase_sf_dom"/>
</dbReference>
<dbReference type="GO" id="GO:0004565">
    <property type="term" value="F:beta-galactosidase activity"/>
    <property type="evidence" value="ECO:0007669"/>
    <property type="project" value="InterPro"/>
</dbReference>
<dbReference type="GO" id="GO:0009341">
    <property type="term" value="C:beta-galactosidase complex"/>
    <property type="evidence" value="ECO:0007669"/>
    <property type="project" value="InterPro"/>
</dbReference>
<sequence length="570" mass="63638">MYHYAKKFDPGRPIHYEGDVNAETADMFSYMYPPIDRLTRLVTTEQVKEDGKFDKPVILCEYGHAMGNGPGGLDDYIEVFEKFPRLQGGYIWEWANHGIWKEDPDGKKYFAYGGDFGERPHDGTFVMDGLLHSTHDPTPGLIELKKAYQPLSLSVEENKLVIWNKYDYVGVDHLSASYKVEELGENSALLAAGNLEVPTIAAGETAKIDLPSSLSSIKSDKEVYITITFRLKDSTNWAEPAHEIAWIQHKLSGVALVPKLGHDTLSSKLQVKQVRSTATISGSDFTFTFDTARGYLTSWTAAGVPLLEKDASTNAAVSPNFWRAPTDNDKPNDVPYWVRYGVNAFDSTLRSLKINESAEKVEIIATTYLSPRILDWGWNTVTTYTIDAAGRLTIAVDLKPRGIKPTHIPRVGLNLRLPKALNNVKYLALGPGESYPDKKSSQRLGVYQATVPELHQHYDVPQEGGNHLETRYVKLTEGYGRGIRATPADAALWSEEEWRQFSFQVSHYKTETVQNAAHPCDLFEEDATLLRLDARVAGVGTAACGPNVREDLKVHVGDFKFAFVLERVGF</sequence>
<dbReference type="InterPro" id="IPR004199">
    <property type="entry name" value="B-gal_small/dom_5"/>
</dbReference>
<reference evidence="3" key="1">
    <citation type="journal article" date="2013" name="Mol. Plant Microbe Interact.">
        <title>Global aspects of pacC regulation of pathogenicity genes in Colletotrichum gloeosporioides as revealed by transcriptome analysis.</title>
        <authorList>
            <person name="Alkan N."/>
            <person name="Meng X."/>
            <person name="Friedlander G."/>
            <person name="Reuveni E."/>
            <person name="Sukno S."/>
            <person name="Sherman A."/>
            <person name="Thon M."/>
            <person name="Fluhr R."/>
            <person name="Prusky D."/>
        </authorList>
    </citation>
    <scope>NUCLEOTIDE SEQUENCE [LARGE SCALE GENOMIC DNA]</scope>
    <source>
        <strain evidence="3">Cg-14</strain>
    </source>
</reference>
<dbReference type="EMBL" id="AMYD01003676">
    <property type="protein sequence ID" value="EQB45625.1"/>
    <property type="molecule type" value="Genomic_DNA"/>
</dbReference>
<dbReference type="InterPro" id="IPR050347">
    <property type="entry name" value="Bact_Beta-galactosidase"/>
</dbReference>
<dbReference type="GO" id="GO:0005990">
    <property type="term" value="P:lactose catabolic process"/>
    <property type="evidence" value="ECO:0007669"/>
    <property type="project" value="TreeGrafter"/>
</dbReference>
<dbReference type="SUPFAM" id="SSF74650">
    <property type="entry name" value="Galactose mutarotase-like"/>
    <property type="match status" value="1"/>
</dbReference>
<dbReference type="OrthoDB" id="408320at2759"/>
<dbReference type="SUPFAM" id="SSF49303">
    <property type="entry name" value="beta-Galactosidase/glucuronidase domain"/>
    <property type="match status" value="1"/>
</dbReference>
<dbReference type="Gene3D" id="2.70.98.10">
    <property type="match status" value="1"/>
</dbReference>
<evidence type="ECO:0000313" key="2">
    <source>
        <dbReference type="EMBL" id="EQB45625.1"/>
    </source>
</evidence>
<dbReference type="eggNOG" id="KOG2024">
    <property type="taxonomic scope" value="Eukaryota"/>
</dbReference>
<accession>T0LBF7</accession>
<dbReference type="InterPro" id="IPR036156">
    <property type="entry name" value="Beta-gal/glucu_dom_sf"/>
</dbReference>
<dbReference type="PANTHER" id="PTHR46323">
    <property type="entry name" value="BETA-GALACTOSIDASE"/>
    <property type="match status" value="1"/>
</dbReference>
<dbReference type="PANTHER" id="PTHR46323:SF1">
    <property type="entry name" value="LACTASE"/>
    <property type="match status" value="1"/>
</dbReference>
<dbReference type="InterPro" id="IPR017853">
    <property type="entry name" value="GH"/>
</dbReference>
<dbReference type="Proteomes" id="UP000015530">
    <property type="component" value="Unassembled WGS sequence"/>
</dbReference>
<dbReference type="AlphaFoldDB" id="T0LBF7"/>
<dbReference type="Pfam" id="PF16353">
    <property type="entry name" value="LacZ_4"/>
    <property type="match status" value="1"/>
</dbReference>